<feature type="transmembrane region" description="Helical" evidence="10">
    <location>
        <begin position="216"/>
        <end position="234"/>
    </location>
</feature>
<dbReference type="Proteomes" id="UP000285190">
    <property type="component" value="Unassembled WGS sequence"/>
</dbReference>
<keyword evidence="2 10" id="KW-0813">Transport</keyword>
<keyword evidence="7 10" id="KW-0406">Ion transport</keyword>
<name>A0A418WZW4_9BURK</name>
<dbReference type="GO" id="GO:0015386">
    <property type="term" value="F:potassium:proton antiporter activity"/>
    <property type="evidence" value="ECO:0007669"/>
    <property type="project" value="TreeGrafter"/>
</dbReference>
<dbReference type="PRINTS" id="PR01084">
    <property type="entry name" value="NAHEXCHNGR"/>
</dbReference>
<evidence type="ECO:0000256" key="2">
    <source>
        <dbReference type="ARBA" id="ARBA00022448"/>
    </source>
</evidence>
<dbReference type="NCBIfam" id="TIGR00831">
    <property type="entry name" value="a_cpa1"/>
    <property type="match status" value="1"/>
</dbReference>
<evidence type="ECO:0000256" key="4">
    <source>
        <dbReference type="ARBA" id="ARBA00022692"/>
    </source>
</evidence>
<evidence type="ECO:0000256" key="1">
    <source>
        <dbReference type="ARBA" id="ARBA00004651"/>
    </source>
</evidence>
<comment type="caution">
    <text evidence="10">Lacks conserved residue(s) required for the propagation of feature annotation.</text>
</comment>
<dbReference type="InterPro" id="IPR004709">
    <property type="entry name" value="NaH_exchanger"/>
</dbReference>
<dbReference type="GO" id="GO:0051453">
    <property type="term" value="P:regulation of intracellular pH"/>
    <property type="evidence" value="ECO:0007669"/>
    <property type="project" value="TreeGrafter"/>
</dbReference>
<organism evidence="12 13">
    <name type="scientific">Noviherbaspirillum cavernae</name>
    <dbReference type="NCBI Taxonomy" id="2320862"/>
    <lineage>
        <taxon>Bacteria</taxon>
        <taxon>Pseudomonadati</taxon>
        <taxon>Pseudomonadota</taxon>
        <taxon>Betaproteobacteria</taxon>
        <taxon>Burkholderiales</taxon>
        <taxon>Oxalobacteraceae</taxon>
        <taxon>Noviherbaspirillum</taxon>
    </lineage>
</organism>
<proteinExistence type="inferred from homology"/>
<comment type="caution">
    <text evidence="12">The sequence shown here is derived from an EMBL/GenBank/DDBJ whole genome shotgun (WGS) entry which is preliminary data.</text>
</comment>
<dbReference type="Gene3D" id="6.10.140.1330">
    <property type="match status" value="1"/>
</dbReference>
<keyword evidence="5 10" id="KW-1133">Transmembrane helix</keyword>
<evidence type="ECO:0000256" key="3">
    <source>
        <dbReference type="ARBA" id="ARBA00022475"/>
    </source>
</evidence>
<evidence type="ECO:0000256" key="9">
    <source>
        <dbReference type="ARBA" id="ARBA00023201"/>
    </source>
</evidence>
<keyword evidence="10" id="KW-0997">Cell inner membrane</keyword>
<sequence length="552" mass="59639">MHTITIVLILLVTVVASGFAARLLPVKLPLPLIQILGGIVLSGLFDVNIPLNPDVFFLLFIPPLLFLDGWRIPKGAFVRDLHPILTLAIGLVVFTVVGMGFFIHWLIPAVPMAVAFALAAILSPTDPVAVSAIASSNPIPSRLMHILEGESLLNDASGLVCFRVAVAAVITGGFSLAEASLSFLQAAAGGLLIGLAVAWGIGLLNKWLVTRVGEEPGLQILISLLIPFAAYIAAEHVHSSGILAAAAAGMSMHYVDLVGRPLAATRTQRDAVWDTMQMALNGAIFVMLGAQLKRTLDSMPAIAREIHIASDWQLPLYVAAITAALVLLRFFWVWASLKLTLFTRRPSDVERQKPPFRLMLVTALAGVRGAITLAGILTIPLLLPDGSVFPARNLVIFLAMGVILLSLLTASAALPLLTRGLTFAPQEQTVDAENHASRAAAEAAIHRIEQIVADAANQGADHDSHAEAAVRVLDIYRRRLDYGQSNGDEAVRLKQLAATERRLLLEALNAERDELHRLRVARQLDDMHYEKLLRELDLLEAAFTRSRNSKSH</sequence>
<evidence type="ECO:0000256" key="8">
    <source>
        <dbReference type="ARBA" id="ARBA00023136"/>
    </source>
</evidence>
<feature type="transmembrane region" description="Helical" evidence="10">
    <location>
        <begin position="183"/>
        <end position="204"/>
    </location>
</feature>
<keyword evidence="6 10" id="KW-0915">Sodium</keyword>
<dbReference type="EMBL" id="QYUN01000002">
    <property type="protein sequence ID" value="RJG05759.1"/>
    <property type="molecule type" value="Genomic_DNA"/>
</dbReference>
<evidence type="ECO:0000313" key="13">
    <source>
        <dbReference type="Proteomes" id="UP000285190"/>
    </source>
</evidence>
<evidence type="ECO:0000256" key="10">
    <source>
        <dbReference type="RuleBase" id="RU366002"/>
    </source>
</evidence>
<protein>
    <submittedName>
        <fullName evidence="12">Na+/H+ antiporter</fullName>
    </submittedName>
</protein>
<keyword evidence="13" id="KW-1185">Reference proteome</keyword>
<accession>A0A418WZW4</accession>
<dbReference type="GO" id="GO:0015385">
    <property type="term" value="F:sodium:proton antiporter activity"/>
    <property type="evidence" value="ECO:0007669"/>
    <property type="project" value="InterPro"/>
</dbReference>
<keyword evidence="3" id="KW-1003">Cell membrane</keyword>
<comment type="similarity">
    <text evidence="10">Belongs to the monovalent cation:proton antiporter 1 (CPA1) transporter (TC 2.A.36) family.</text>
</comment>
<dbReference type="RefSeq" id="WP_119737730.1">
    <property type="nucleotide sequence ID" value="NZ_QYUN01000002.1"/>
</dbReference>
<keyword evidence="9 10" id="KW-0739">Sodium transport</keyword>
<feature type="transmembrane region" description="Helical" evidence="10">
    <location>
        <begin position="358"/>
        <end position="383"/>
    </location>
</feature>
<keyword evidence="10" id="KW-0050">Antiport</keyword>
<evidence type="ECO:0000256" key="5">
    <source>
        <dbReference type="ARBA" id="ARBA00022989"/>
    </source>
</evidence>
<keyword evidence="4 10" id="KW-0812">Transmembrane</keyword>
<feature type="transmembrane region" description="Helical" evidence="10">
    <location>
        <begin position="312"/>
        <end position="337"/>
    </location>
</feature>
<comment type="subcellular location">
    <subcellularLocation>
        <location evidence="10">Cell inner membrane</location>
        <topology evidence="10">Multi-pass membrane protein</topology>
    </subcellularLocation>
    <subcellularLocation>
        <location evidence="1">Cell membrane</location>
        <topology evidence="1">Multi-pass membrane protein</topology>
    </subcellularLocation>
</comment>
<evidence type="ECO:0000256" key="6">
    <source>
        <dbReference type="ARBA" id="ARBA00023053"/>
    </source>
</evidence>
<comment type="function">
    <text evidence="10">Na(+)/H(+) antiporter that extrudes sodium in exchange for external protons.</text>
</comment>
<feature type="transmembrane region" description="Helical" evidence="10">
    <location>
        <begin position="395"/>
        <end position="417"/>
    </location>
</feature>
<reference evidence="12 13" key="1">
    <citation type="submission" date="2018-09" db="EMBL/GenBank/DDBJ databases">
        <authorList>
            <person name="Zhu H."/>
        </authorList>
    </citation>
    <scope>NUCLEOTIDE SEQUENCE [LARGE SCALE GENOMIC DNA]</scope>
    <source>
        <strain evidence="12 13">K2R10-39</strain>
    </source>
</reference>
<dbReference type="Pfam" id="PF00999">
    <property type="entry name" value="Na_H_Exchanger"/>
    <property type="match status" value="1"/>
</dbReference>
<dbReference type="PANTHER" id="PTHR10110:SF86">
    <property type="entry name" value="SODIUM_HYDROGEN EXCHANGER 7"/>
    <property type="match status" value="1"/>
</dbReference>
<dbReference type="PANTHER" id="PTHR10110">
    <property type="entry name" value="SODIUM/HYDROGEN EXCHANGER"/>
    <property type="match status" value="1"/>
</dbReference>
<dbReference type="OrthoDB" id="9809206at2"/>
<gene>
    <name evidence="12" type="ORF">D3870_06750</name>
</gene>
<dbReference type="InterPro" id="IPR018422">
    <property type="entry name" value="Cation/H_exchanger_CPA1"/>
</dbReference>
<feature type="transmembrane region" description="Helical" evidence="10">
    <location>
        <begin position="113"/>
        <end position="135"/>
    </location>
</feature>
<evidence type="ECO:0000259" key="11">
    <source>
        <dbReference type="Pfam" id="PF00999"/>
    </source>
</evidence>
<keyword evidence="8 10" id="KW-0472">Membrane</keyword>
<dbReference type="GO" id="GO:0098719">
    <property type="term" value="P:sodium ion import across plasma membrane"/>
    <property type="evidence" value="ECO:0007669"/>
    <property type="project" value="TreeGrafter"/>
</dbReference>
<dbReference type="AlphaFoldDB" id="A0A418WZW4"/>
<dbReference type="InterPro" id="IPR006153">
    <property type="entry name" value="Cation/H_exchanger_TM"/>
</dbReference>
<evidence type="ECO:0000256" key="7">
    <source>
        <dbReference type="ARBA" id="ARBA00023065"/>
    </source>
</evidence>
<feature type="domain" description="Cation/H+ exchanger transmembrane" evidence="11">
    <location>
        <begin position="16"/>
        <end position="414"/>
    </location>
</feature>
<evidence type="ECO:0000313" key="12">
    <source>
        <dbReference type="EMBL" id="RJG05759.1"/>
    </source>
</evidence>
<dbReference type="GO" id="GO:0005886">
    <property type="term" value="C:plasma membrane"/>
    <property type="evidence" value="ECO:0007669"/>
    <property type="project" value="UniProtKB-SubCell"/>
</dbReference>
<dbReference type="InterPro" id="IPR004705">
    <property type="entry name" value="Cation/H_exchanger_CPA1_bac"/>
</dbReference>
<feature type="transmembrane region" description="Helical" evidence="10">
    <location>
        <begin position="84"/>
        <end position="107"/>
    </location>
</feature>